<dbReference type="PATRIC" id="fig|155920.8.peg.2423"/>
<protein>
    <submittedName>
        <fullName evidence="1">Uncharacterized protein</fullName>
    </submittedName>
</protein>
<dbReference type="HOGENOM" id="CLU_3298873_0_0_6"/>
<reference evidence="1 2" key="1">
    <citation type="submission" date="2013-08" db="EMBL/GenBank/DDBJ databases">
        <authorList>
            <person name="Stouthamer R."/>
            <person name="Nunney L."/>
        </authorList>
    </citation>
    <scope>NUCLEOTIDE SEQUENCE [LARGE SCALE GENOMIC DNA]</scope>
    <source>
        <strain evidence="2">ann-1</strain>
    </source>
</reference>
<dbReference type="EMBL" id="CP006696">
    <property type="protein sequence ID" value="AIC11518.1"/>
    <property type="molecule type" value="Genomic_DNA"/>
</dbReference>
<proteinExistence type="predicted"/>
<dbReference type="Proteomes" id="UP000027215">
    <property type="component" value="Chromosome"/>
</dbReference>
<evidence type="ECO:0000313" key="1">
    <source>
        <dbReference type="EMBL" id="AIC11518.1"/>
    </source>
</evidence>
<organism evidence="1 2">
    <name type="scientific">Xylella fastidiosa subsp. sandyi Ann-1</name>
    <dbReference type="NCBI Taxonomy" id="155920"/>
    <lineage>
        <taxon>Bacteria</taxon>
        <taxon>Pseudomonadati</taxon>
        <taxon>Pseudomonadota</taxon>
        <taxon>Gammaproteobacteria</taxon>
        <taxon>Lysobacterales</taxon>
        <taxon>Lysobacteraceae</taxon>
        <taxon>Xylella</taxon>
    </lineage>
</organism>
<name>A0A060H7H0_XYLFS</name>
<dbReference type="KEGG" id="xfs:D934_10335"/>
<accession>A0A060H7H0</accession>
<gene>
    <name evidence="1" type="ORF">D934_10335</name>
</gene>
<dbReference type="AlphaFoldDB" id="A0A060H7H0"/>
<sequence>MTSWHWIDRQRVEIAKFYLISTQLLGDRSIYSLSYLDWHG</sequence>
<evidence type="ECO:0000313" key="2">
    <source>
        <dbReference type="Proteomes" id="UP000027215"/>
    </source>
</evidence>